<reference evidence="3" key="1">
    <citation type="journal article" date="2010" name="Genome Biol.">
        <title>Genome sequence of the necrotrophic plant pathogen Pythium ultimum reveals original pathogenicity mechanisms and effector repertoire.</title>
        <authorList>
            <person name="Levesque C.A."/>
            <person name="Brouwer H."/>
            <person name="Cano L."/>
            <person name="Hamilton J.P."/>
            <person name="Holt C."/>
            <person name="Huitema E."/>
            <person name="Raffaele S."/>
            <person name="Robideau G.P."/>
            <person name="Thines M."/>
            <person name="Win J."/>
            <person name="Zerillo M.M."/>
            <person name="Beakes G.W."/>
            <person name="Boore J.L."/>
            <person name="Busam D."/>
            <person name="Dumas B."/>
            <person name="Ferriera S."/>
            <person name="Fuerstenberg S.I."/>
            <person name="Gachon C.M."/>
            <person name="Gaulin E."/>
            <person name="Govers F."/>
            <person name="Grenville-Briggs L."/>
            <person name="Horner N."/>
            <person name="Hostetler J."/>
            <person name="Jiang R.H."/>
            <person name="Johnson J."/>
            <person name="Krajaejun T."/>
            <person name="Lin H."/>
            <person name="Meijer H.J."/>
            <person name="Moore B."/>
            <person name="Morris P."/>
            <person name="Phuntmart V."/>
            <person name="Puiu D."/>
            <person name="Shetty J."/>
            <person name="Stajich J.E."/>
            <person name="Tripathy S."/>
            <person name="Wawra S."/>
            <person name="van West P."/>
            <person name="Whitty B.R."/>
            <person name="Coutinho P.M."/>
            <person name="Henrissat B."/>
            <person name="Martin F."/>
            <person name="Thomas P.D."/>
            <person name="Tyler B.M."/>
            <person name="De Vries R.P."/>
            <person name="Kamoun S."/>
            <person name="Yandell M."/>
            <person name="Tisserat N."/>
            <person name="Buell C.R."/>
        </authorList>
    </citation>
    <scope>NUCLEOTIDE SEQUENCE</scope>
    <source>
        <strain evidence="3">DAOM:BR144</strain>
    </source>
</reference>
<reference evidence="3" key="2">
    <citation type="submission" date="2010-04" db="EMBL/GenBank/DDBJ databases">
        <authorList>
            <person name="Buell R."/>
            <person name="Hamilton J."/>
            <person name="Hostetler J."/>
        </authorList>
    </citation>
    <scope>NUCLEOTIDE SEQUENCE [LARGE SCALE GENOMIC DNA]</scope>
    <source>
        <strain evidence="3">DAOM:BR144</strain>
    </source>
</reference>
<dbReference type="HOGENOM" id="CLU_023015_0_0_1"/>
<dbReference type="Proteomes" id="UP000019132">
    <property type="component" value="Unassembled WGS sequence"/>
</dbReference>
<dbReference type="EnsemblProtists" id="PYU1_T014523">
    <property type="protein sequence ID" value="PYU1_T014523"/>
    <property type="gene ID" value="PYU1_G014492"/>
</dbReference>
<sequence>MARLSLRKIILFALNLASTLLTLFTGLRENPLIVFITGRYDLIQARTRDGSLNYRVVPDDLIEVDKLVNLEEVGKTYRFFSAPTRGPNNLGTDRSNCLKLNSMNVSSLNIYYEDIYGKSSRRNQIYTFSISAPKCDVVNFKQDWMKTCISSRDNNETLCHQYILDNFETLQANRLIRKATETDFGSDGVPFLKCRGRPPRTFEFTADLVLHQSYWAGGEYYVLFLTSDCLAIPTVRTPDWEWGLYKIKAVDKVTRVIGAIDNYGWVAKVVSFCYGIVSISMILRGVFVAVVQSRNVFYIPTVKRFLNERRVLKYFFPSMMAARLLPGGEDNATIRFKGTLFMASDVWMNSWLYIIFSILDALVNVRMTYYVFQMGTWMLSKKMNIENFIFMCSALTRLTWILCLVHTMIRWGLKLLVRGMGSLKCVRPSSREKIEWYIDASALFVSYKIYSLLLFVFLYILLKTLGATTFMVRQGAKRGVFGGSPNIAQFWGSELACDLSVFIPILIAAGYLLGSLMLLTRYRYVANNGVIKLIQDRYMVVGWDVFVVMESLGIDPLNPDLLVDNNVVSTSCSLGALLQQLYTSGPSGHVNLAGDYIFVNGGFMEGPMMFHYPIKQAMSMGLCKGKHSGVTLNRYSVNTVPAESVVVSEREHSDCDVGEIVMKGRKTAKSLFDRRLSVFTDGRFGRTLLVDQHEPGKIVKDLKSSLTDYVVQDALSLATILDIKPLLGNEKKLRIV</sequence>
<keyword evidence="1" id="KW-0812">Transmembrane</keyword>
<feature type="transmembrane region" description="Helical" evidence="1">
    <location>
        <begin position="499"/>
        <end position="519"/>
    </location>
</feature>
<evidence type="ECO:0000313" key="3">
    <source>
        <dbReference type="Proteomes" id="UP000019132"/>
    </source>
</evidence>
<dbReference type="STRING" id="431595.K3XBC4"/>
<feature type="transmembrane region" description="Helical" evidence="1">
    <location>
        <begin position="265"/>
        <end position="291"/>
    </location>
</feature>
<organism evidence="2 3">
    <name type="scientific">Globisporangium ultimum (strain ATCC 200006 / CBS 805.95 / DAOM BR144)</name>
    <name type="common">Pythium ultimum</name>
    <dbReference type="NCBI Taxonomy" id="431595"/>
    <lineage>
        <taxon>Eukaryota</taxon>
        <taxon>Sar</taxon>
        <taxon>Stramenopiles</taxon>
        <taxon>Oomycota</taxon>
        <taxon>Peronosporomycetes</taxon>
        <taxon>Pythiales</taxon>
        <taxon>Pythiaceae</taxon>
        <taxon>Globisporangium</taxon>
    </lineage>
</organism>
<feature type="transmembrane region" description="Helical" evidence="1">
    <location>
        <begin position="388"/>
        <end position="413"/>
    </location>
</feature>
<keyword evidence="3" id="KW-1185">Reference proteome</keyword>
<protein>
    <submittedName>
        <fullName evidence="2">Uncharacterized protein</fullName>
    </submittedName>
</protein>
<feature type="transmembrane region" description="Helical" evidence="1">
    <location>
        <begin position="351"/>
        <end position="372"/>
    </location>
</feature>
<accession>K3XBC4</accession>
<proteinExistence type="predicted"/>
<evidence type="ECO:0000256" key="1">
    <source>
        <dbReference type="SAM" id="Phobius"/>
    </source>
</evidence>
<dbReference type="eggNOG" id="ENOG502RUX7">
    <property type="taxonomic scope" value="Eukaryota"/>
</dbReference>
<feature type="transmembrane region" description="Helical" evidence="1">
    <location>
        <begin position="434"/>
        <end position="462"/>
    </location>
</feature>
<dbReference type="AlphaFoldDB" id="K3XBC4"/>
<dbReference type="VEuPathDB" id="FungiDB:PYU1_G014492"/>
<dbReference type="EMBL" id="GL376575">
    <property type="status" value="NOT_ANNOTATED_CDS"/>
    <property type="molecule type" value="Genomic_DNA"/>
</dbReference>
<name>K3XBC4_GLOUD</name>
<keyword evidence="1" id="KW-0472">Membrane</keyword>
<keyword evidence="1" id="KW-1133">Transmembrane helix</keyword>
<evidence type="ECO:0000313" key="2">
    <source>
        <dbReference type="EnsemblProtists" id="PYU1_T014523"/>
    </source>
</evidence>
<dbReference type="InParanoid" id="K3XBC4"/>
<reference evidence="2" key="3">
    <citation type="submission" date="2015-02" db="UniProtKB">
        <authorList>
            <consortium name="EnsemblProtists"/>
        </authorList>
    </citation>
    <scope>IDENTIFICATION</scope>
    <source>
        <strain evidence="2">DAOM BR144</strain>
    </source>
</reference>